<gene>
    <name evidence="2" type="ORF">C1645_498633</name>
</gene>
<reference evidence="2 3" key="1">
    <citation type="submission" date="2018-06" db="EMBL/GenBank/DDBJ databases">
        <title>Comparative genomics reveals the genomic features of Rhizophagus irregularis, R. cerebriforme, R. diaphanum and Gigaspora rosea, and their symbiotic lifestyle signature.</title>
        <authorList>
            <person name="Morin E."/>
            <person name="San Clemente H."/>
            <person name="Chen E.C.H."/>
            <person name="De La Providencia I."/>
            <person name="Hainaut M."/>
            <person name="Kuo A."/>
            <person name="Kohler A."/>
            <person name="Murat C."/>
            <person name="Tang N."/>
            <person name="Roy S."/>
            <person name="Loubradou J."/>
            <person name="Henrissat B."/>
            <person name="Grigoriev I.V."/>
            <person name="Corradi N."/>
            <person name="Roux C."/>
            <person name="Martin F.M."/>
        </authorList>
    </citation>
    <scope>NUCLEOTIDE SEQUENCE [LARGE SCALE GENOMIC DNA]</scope>
    <source>
        <strain evidence="2 3">DAOM 227022</strain>
    </source>
</reference>
<proteinExistence type="predicted"/>
<comment type="caution">
    <text evidence="2">The sequence shown here is derived from an EMBL/GenBank/DDBJ whole genome shotgun (WGS) entry which is preliminary data.</text>
</comment>
<dbReference type="SUPFAM" id="SSF46689">
    <property type="entry name" value="Homeodomain-like"/>
    <property type="match status" value="1"/>
</dbReference>
<feature type="domain" description="HTH myb-type" evidence="1">
    <location>
        <begin position="28"/>
        <end position="53"/>
    </location>
</feature>
<dbReference type="OrthoDB" id="2303265at2759"/>
<evidence type="ECO:0000259" key="1">
    <source>
        <dbReference type="PROSITE" id="PS51294"/>
    </source>
</evidence>
<dbReference type="InterPro" id="IPR009057">
    <property type="entry name" value="Homeodomain-like_sf"/>
</dbReference>
<dbReference type="PROSITE" id="PS51294">
    <property type="entry name" value="HTH_MYB"/>
    <property type="match status" value="1"/>
</dbReference>
<organism evidence="2 3">
    <name type="scientific">Glomus cerebriforme</name>
    <dbReference type="NCBI Taxonomy" id="658196"/>
    <lineage>
        <taxon>Eukaryota</taxon>
        <taxon>Fungi</taxon>
        <taxon>Fungi incertae sedis</taxon>
        <taxon>Mucoromycota</taxon>
        <taxon>Glomeromycotina</taxon>
        <taxon>Glomeromycetes</taxon>
        <taxon>Glomerales</taxon>
        <taxon>Glomeraceae</taxon>
        <taxon>Glomus</taxon>
    </lineage>
</organism>
<dbReference type="EMBL" id="QKYT01000647">
    <property type="protein sequence ID" value="RIA82612.1"/>
    <property type="molecule type" value="Genomic_DNA"/>
</dbReference>
<dbReference type="AlphaFoldDB" id="A0A397SAW6"/>
<name>A0A397SAW6_9GLOM</name>
<dbReference type="InterPro" id="IPR017930">
    <property type="entry name" value="Myb_dom"/>
</dbReference>
<evidence type="ECO:0000313" key="3">
    <source>
        <dbReference type="Proteomes" id="UP000265703"/>
    </source>
</evidence>
<evidence type="ECO:0000313" key="2">
    <source>
        <dbReference type="EMBL" id="RIA82612.1"/>
    </source>
</evidence>
<dbReference type="Gene3D" id="1.10.10.60">
    <property type="entry name" value="Homeodomain-like"/>
    <property type="match status" value="1"/>
</dbReference>
<sequence>MAIFNDEGNKLIRYYMKMWGHLDDRFILISEKIPPYTPKQISNHWKTYLNPQLYEHKNKFISFWKPKRKFSGKVEVKKQEIRVEEPVRLGFFYSYNFSFTYINRNSHISSNNSYYINNESLSISTELARFNVPMLV</sequence>
<protein>
    <recommendedName>
        <fullName evidence="1">HTH myb-type domain-containing protein</fullName>
    </recommendedName>
</protein>
<dbReference type="Proteomes" id="UP000265703">
    <property type="component" value="Unassembled WGS sequence"/>
</dbReference>
<keyword evidence="3" id="KW-1185">Reference proteome</keyword>
<accession>A0A397SAW6</accession>